<dbReference type="GO" id="GO:0046677">
    <property type="term" value="P:response to antibiotic"/>
    <property type="evidence" value="ECO:0007669"/>
    <property type="project" value="UniProtKB-KW"/>
</dbReference>
<accession>A0A133KD89</accession>
<dbReference type="InterPro" id="IPR054120">
    <property type="entry name" value="PBPA_dimer"/>
</dbReference>
<dbReference type="STRING" id="33036.HMPREF3200_01371"/>
<dbReference type="InterPro" id="IPR001460">
    <property type="entry name" value="PCN-bd_Tpept"/>
</dbReference>
<keyword evidence="1" id="KW-0472">Membrane</keyword>
<feature type="domain" description="Penicillin-binding protein transpeptidase" evidence="2">
    <location>
        <begin position="196"/>
        <end position="497"/>
    </location>
</feature>
<dbReference type="Proteomes" id="UP000070383">
    <property type="component" value="Unassembled WGS sequence"/>
</dbReference>
<evidence type="ECO:0000259" key="3">
    <source>
        <dbReference type="Pfam" id="PF21922"/>
    </source>
</evidence>
<dbReference type="InterPro" id="IPR012338">
    <property type="entry name" value="Beta-lactam/transpept-like"/>
</dbReference>
<name>A0A133KD89_9FIRM</name>
<reference evidence="5" key="1">
    <citation type="submission" date="2016-01" db="EMBL/GenBank/DDBJ databases">
        <authorList>
            <person name="Mitreva M."/>
            <person name="Pepin K.H."/>
            <person name="Mihindukulasuriya K.A."/>
            <person name="Fulton R."/>
            <person name="Fronick C."/>
            <person name="O'Laughlin M."/>
            <person name="Miner T."/>
            <person name="Herter B."/>
            <person name="Rosa B.A."/>
            <person name="Cordes M."/>
            <person name="Tomlinson C."/>
            <person name="Wollam A."/>
            <person name="Palsikar V.B."/>
            <person name="Mardis E.R."/>
            <person name="Wilson R.K."/>
        </authorList>
    </citation>
    <scope>NUCLEOTIDE SEQUENCE [LARGE SCALE GENOMIC DNA]</scope>
    <source>
        <strain evidence="5">MJR8151</strain>
    </source>
</reference>
<dbReference type="PATRIC" id="fig|33036.3.peg.1359"/>
<dbReference type="SUPFAM" id="SSF56519">
    <property type="entry name" value="Penicillin binding protein dimerisation domain"/>
    <property type="match status" value="1"/>
</dbReference>
<dbReference type="Gene3D" id="3.40.710.10">
    <property type="entry name" value="DD-peptidase/beta-lactamase superfamily"/>
    <property type="match status" value="1"/>
</dbReference>
<sequence length="507" mass="56872">MNKDNNLDKKRNNFQSLIDKILKFEEEKRLEDNEKLNILSKTTLNKRLVYVMIFFIALFLTLALYLVYFQLFKRSEIENNSHNRRLWVNEDNIKRGDIYDRNGNVLAHSEENSDGSQYRVYNYGASASSITGYSSKTYGKSGIEKTYNKELLAISDENLSNFRKMVIKNEVGNDVHLTMDQNIQNIVYENMKGIVGACVVMNPTTGEILALVSNPTYDPNNVDDNWDELIQNTYGPLVNRATSGSYRPGSTFKIVTATGILDYNIDTSYFDDGVEKVQGYDIKNFSDQTFGQLNLRSAFVNSVNTYFAAKTNLIGHEKYEKLAGKFMINKDYDFDLEKNKSIIPFKDLNDVDLAMTGFGYGKSQITPLHMAMITSAIANNGKMMQPRLVKKIVDKDGKVVSERKAKVLSEVTSPDTANIIRDMMVAVVNYGTGTSAYLDSVQIAGKTGTADKENGLLDAWFVGFAPAYDPNLAIALVVEDSEDTGGVAAAPIARDIIREIYQNVNIN</sequence>
<dbReference type="EMBL" id="LRPM01000048">
    <property type="protein sequence ID" value="KWZ77551.1"/>
    <property type="molecule type" value="Genomic_DNA"/>
</dbReference>
<dbReference type="InterPro" id="IPR036138">
    <property type="entry name" value="PBP_dimer_sf"/>
</dbReference>
<gene>
    <name evidence="4" type="ORF">HMPREF3200_01371</name>
</gene>
<dbReference type="GO" id="GO:0071555">
    <property type="term" value="P:cell wall organization"/>
    <property type="evidence" value="ECO:0007669"/>
    <property type="project" value="TreeGrafter"/>
</dbReference>
<dbReference type="Pfam" id="PF21922">
    <property type="entry name" value="PBP_dimer_2"/>
    <property type="match status" value="1"/>
</dbReference>
<evidence type="ECO:0000313" key="4">
    <source>
        <dbReference type="EMBL" id="KWZ77551.1"/>
    </source>
</evidence>
<dbReference type="PANTHER" id="PTHR30627:SF24">
    <property type="entry name" value="PENICILLIN-BINDING PROTEIN 4B"/>
    <property type="match status" value="1"/>
</dbReference>
<evidence type="ECO:0000259" key="2">
    <source>
        <dbReference type="Pfam" id="PF00905"/>
    </source>
</evidence>
<dbReference type="GO" id="GO:0008800">
    <property type="term" value="F:beta-lactamase activity"/>
    <property type="evidence" value="ECO:0007669"/>
    <property type="project" value="UniProtKB-EC"/>
</dbReference>
<keyword evidence="5" id="KW-1185">Reference proteome</keyword>
<evidence type="ECO:0000256" key="1">
    <source>
        <dbReference type="SAM" id="Phobius"/>
    </source>
</evidence>
<feature type="domain" description="Penicillin binding protein A dimerisation" evidence="3">
    <location>
        <begin position="95"/>
        <end position="161"/>
    </location>
</feature>
<dbReference type="PANTHER" id="PTHR30627">
    <property type="entry name" value="PEPTIDOGLYCAN D,D-TRANSPEPTIDASE"/>
    <property type="match status" value="1"/>
</dbReference>
<dbReference type="GO" id="GO:0005886">
    <property type="term" value="C:plasma membrane"/>
    <property type="evidence" value="ECO:0007669"/>
    <property type="project" value="TreeGrafter"/>
</dbReference>
<proteinExistence type="predicted"/>
<dbReference type="SUPFAM" id="SSF56601">
    <property type="entry name" value="beta-lactamase/transpeptidase-like"/>
    <property type="match status" value="1"/>
</dbReference>
<dbReference type="InterPro" id="IPR050515">
    <property type="entry name" value="Beta-lactam/transpept"/>
</dbReference>
<dbReference type="RefSeq" id="WP_060929605.1">
    <property type="nucleotide sequence ID" value="NZ_CAMPNK010000012.1"/>
</dbReference>
<keyword evidence="1" id="KW-1133">Transmembrane helix</keyword>
<comment type="caution">
    <text evidence="4">The sequence shown here is derived from an EMBL/GenBank/DDBJ whole genome shotgun (WGS) entry which is preliminary data.</text>
</comment>
<keyword evidence="1" id="KW-0812">Transmembrane</keyword>
<evidence type="ECO:0000313" key="5">
    <source>
        <dbReference type="Proteomes" id="UP000070383"/>
    </source>
</evidence>
<dbReference type="AlphaFoldDB" id="A0A133KD89"/>
<dbReference type="OrthoDB" id="9766847at2"/>
<protein>
    <submittedName>
        <fullName evidence="4">Penicillin-binding protein, transpeptidase domain protein</fullName>
    </submittedName>
</protein>
<dbReference type="GO" id="GO:0008658">
    <property type="term" value="F:penicillin binding"/>
    <property type="evidence" value="ECO:0007669"/>
    <property type="project" value="InterPro"/>
</dbReference>
<feature type="transmembrane region" description="Helical" evidence="1">
    <location>
        <begin position="48"/>
        <end position="71"/>
    </location>
</feature>
<organism evidence="4 5">
    <name type="scientific">Anaerococcus tetradius</name>
    <dbReference type="NCBI Taxonomy" id="33036"/>
    <lineage>
        <taxon>Bacteria</taxon>
        <taxon>Bacillati</taxon>
        <taxon>Bacillota</taxon>
        <taxon>Tissierellia</taxon>
        <taxon>Tissierellales</taxon>
        <taxon>Peptoniphilaceae</taxon>
        <taxon>Anaerococcus</taxon>
    </lineage>
</organism>
<dbReference type="Pfam" id="PF00905">
    <property type="entry name" value="Transpeptidase"/>
    <property type="match status" value="1"/>
</dbReference>
<dbReference type="Gene3D" id="3.90.1310.10">
    <property type="entry name" value="Penicillin-binding protein 2a (Domain 2)"/>
    <property type="match status" value="1"/>
</dbReference>